<dbReference type="Proteomes" id="UP000325579">
    <property type="component" value="Unassembled WGS sequence"/>
</dbReference>
<dbReference type="RefSeq" id="XP_031935083.1">
    <property type="nucleotide sequence ID" value="XM_032090751.1"/>
</dbReference>
<organism evidence="2 3">
    <name type="scientific">Aspergillus pseudonomiae</name>
    <dbReference type="NCBI Taxonomy" id="1506151"/>
    <lineage>
        <taxon>Eukaryota</taxon>
        <taxon>Fungi</taxon>
        <taxon>Dikarya</taxon>
        <taxon>Ascomycota</taxon>
        <taxon>Pezizomycotina</taxon>
        <taxon>Eurotiomycetes</taxon>
        <taxon>Eurotiomycetidae</taxon>
        <taxon>Eurotiales</taxon>
        <taxon>Aspergillaceae</taxon>
        <taxon>Aspergillus</taxon>
        <taxon>Aspergillus subgen. Circumdati</taxon>
    </lineage>
</organism>
<proteinExistence type="predicted"/>
<sequence length="634" mass="71001">MAFRRSFGRPHSQAFRSGNTQAPMYQDDVYELRDFDDLPSSQAICLTKFAKAHPRNKGNKSWKPLQLESTEDTGRKNSQSPMNPFETGQSEPRSRLSALHRAYSGECNPNRHSEGVPASSRFHSQSYHYSPEAQRGEEAWPTNANAIHYQENPLNYSHNYGFAYSYSHSQPHSCVSESPFLRNDDYHSSEHLPWSTGLHSISNELSFMGVSQPTLYNQDFVADGSIMTDSSLNIYSASFDQPEDRSPYESVPFHYDHALAHESLVTLHPSLSASHEDRSRDFSSTSWDLSLDAPHEHVLSPKPSTPAMECQPPTSFLSRSQSLNDVDAPQMPCAEAPGPDHESSYQDDKGYTKEEKLALLTRAVYERITTDQDILSVAQMEAYDAHAQGTTTTLDSSSDRVSGLSGESTTTKSTNSGNIDIRAAYPPEITENPWTSGPIWYDFTERWKGIPAAGVPGYLNLITSKRIRPPPGLSEPVVHSPTAWPLPYRNDPLVTQKRLDEANEWFRKDARGLEQLRGQVTDIAQKYAERIEGRSETTHTLQESTAAKQISSLIGNVIVNLHFYVSDSSSRDSAGFADFEDVESCYCEPSLGGRRSYFERDPSVDRWRLRVDRAYSTISNLSDSSPSSSHVRAL</sequence>
<feature type="region of interest" description="Disordered" evidence="1">
    <location>
        <begin position="54"/>
        <end position="130"/>
    </location>
</feature>
<reference evidence="2 3" key="1">
    <citation type="submission" date="2019-04" db="EMBL/GenBank/DDBJ databases">
        <authorList>
            <consortium name="DOE Joint Genome Institute"/>
            <person name="Mondo S."/>
            <person name="Kjaerbolling I."/>
            <person name="Vesth T."/>
            <person name="Frisvad J.C."/>
            <person name="Nybo J.L."/>
            <person name="Theobald S."/>
            <person name="Kildgaard S."/>
            <person name="Isbrandt T."/>
            <person name="Kuo A."/>
            <person name="Sato A."/>
            <person name="Lyhne E.K."/>
            <person name="Kogle M.E."/>
            <person name="Wiebenga A."/>
            <person name="Kun R.S."/>
            <person name="Lubbers R.J."/>
            <person name="Makela M.R."/>
            <person name="Barry K."/>
            <person name="Chovatia M."/>
            <person name="Clum A."/>
            <person name="Daum C."/>
            <person name="Haridas S."/>
            <person name="He G."/>
            <person name="LaButti K."/>
            <person name="Lipzen A."/>
            <person name="Riley R."/>
            <person name="Salamov A."/>
            <person name="Simmons B.A."/>
            <person name="Magnuson J.K."/>
            <person name="Henrissat B."/>
            <person name="Mortensen U.H."/>
            <person name="Larsen T.O."/>
            <person name="Devries R.P."/>
            <person name="Grigoriev I.V."/>
            <person name="Machida M."/>
            <person name="Baker S.E."/>
            <person name="Andersen M.R."/>
            <person name="Cantor M.N."/>
            <person name="Hua S.X."/>
        </authorList>
    </citation>
    <scope>NUCLEOTIDE SEQUENCE [LARGE SCALE GENOMIC DNA]</scope>
    <source>
        <strain evidence="2 3">CBS 119388</strain>
    </source>
</reference>
<gene>
    <name evidence="2" type="ORF">BDV37DRAFT_48724</name>
</gene>
<feature type="region of interest" description="Disordered" evidence="1">
    <location>
        <begin position="389"/>
        <end position="419"/>
    </location>
</feature>
<evidence type="ECO:0000256" key="1">
    <source>
        <dbReference type="SAM" id="MobiDB-lite"/>
    </source>
</evidence>
<accession>A0A5N6HU09</accession>
<protein>
    <submittedName>
        <fullName evidence="2">Uncharacterized protein</fullName>
    </submittedName>
</protein>
<dbReference type="AlphaFoldDB" id="A0A5N7CUG0"/>
<dbReference type="GeneID" id="43675442"/>
<feature type="region of interest" description="Disordered" evidence="1">
    <location>
        <begin position="295"/>
        <end position="320"/>
    </location>
</feature>
<evidence type="ECO:0000313" key="2">
    <source>
        <dbReference type="EMBL" id="KAE8397764.1"/>
    </source>
</evidence>
<name>A0A5N7CUG0_9EURO</name>
<dbReference type="OrthoDB" id="10251048at2759"/>
<feature type="compositionally biased region" description="Polar residues" evidence="1">
    <location>
        <begin position="389"/>
        <end position="418"/>
    </location>
</feature>
<evidence type="ECO:0000313" key="3">
    <source>
        <dbReference type="Proteomes" id="UP000325579"/>
    </source>
</evidence>
<keyword evidence="3" id="KW-1185">Reference proteome</keyword>
<feature type="compositionally biased region" description="Polar residues" evidence="1">
    <location>
        <begin position="76"/>
        <end position="91"/>
    </location>
</feature>
<accession>A0A5N7CUG0</accession>
<feature type="region of interest" description="Disordered" evidence="1">
    <location>
        <begin position="1"/>
        <end position="23"/>
    </location>
</feature>
<feature type="compositionally biased region" description="Polar residues" evidence="1">
    <location>
        <begin position="14"/>
        <end position="23"/>
    </location>
</feature>
<dbReference type="EMBL" id="ML736879">
    <property type="protein sequence ID" value="KAE8397764.1"/>
    <property type="molecule type" value="Genomic_DNA"/>
</dbReference>